<evidence type="ECO:0000259" key="3">
    <source>
        <dbReference type="SMART" id="SM00941"/>
    </source>
</evidence>
<dbReference type="Proteomes" id="UP000230108">
    <property type="component" value="Unassembled WGS sequence"/>
</dbReference>
<dbReference type="SUPFAM" id="SSF52418">
    <property type="entry name" value="Nucleoside phosphorylase/phosphoribosyltransferase catalytic domain"/>
    <property type="match status" value="1"/>
</dbReference>
<dbReference type="SUPFAM" id="SSF47648">
    <property type="entry name" value="Nucleoside phosphorylase/phosphoribosyltransferase N-terminal domain"/>
    <property type="match status" value="1"/>
</dbReference>
<dbReference type="InterPro" id="IPR036320">
    <property type="entry name" value="Glycosyl_Trfase_fam3_N_dom_sf"/>
</dbReference>
<organism evidence="4 5">
    <name type="scientific">Candidatus Roizmanbacteria bacterium CG_4_10_14_0_8_um_filter_39_9</name>
    <dbReference type="NCBI Taxonomy" id="1974829"/>
    <lineage>
        <taxon>Bacteria</taxon>
        <taxon>Candidatus Roizmaniibacteriota</taxon>
    </lineage>
</organism>
<dbReference type="PROSITE" id="PS00647">
    <property type="entry name" value="THYMID_PHOSPHORYLASE"/>
    <property type="match status" value="1"/>
</dbReference>
<dbReference type="EC" id="2.4.2.4" evidence="4"/>
<feature type="domain" description="Pyrimidine nucleoside phosphorylase C-terminal" evidence="3">
    <location>
        <begin position="349"/>
        <end position="415"/>
    </location>
</feature>
<name>A0A2M7QCR6_9BACT</name>
<dbReference type="GO" id="GO:0005829">
    <property type="term" value="C:cytosol"/>
    <property type="evidence" value="ECO:0007669"/>
    <property type="project" value="TreeGrafter"/>
</dbReference>
<dbReference type="Gene3D" id="1.20.970.10">
    <property type="entry name" value="Transferase, Pyrimidine Nucleoside Phosphorylase, Chain C"/>
    <property type="match status" value="1"/>
</dbReference>
<comment type="caution">
    <text evidence="4">The sequence shown here is derived from an EMBL/GenBank/DDBJ whole genome shotgun (WGS) entry which is preliminary data.</text>
</comment>
<dbReference type="PANTHER" id="PTHR10515:SF0">
    <property type="entry name" value="THYMIDINE PHOSPHORYLASE"/>
    <property type="match status" value="1"/>
</dbReference>
<evidence type="ECO:0000256" key="2">
    <source>
        <dbReference type="ARBA" id="ARBA00022679"/>
    </source>
</evidence>
<dbReference type="PANTHER" id="PTHR10515">
    <property type="entry name" value="THYMIDINE PHOSPHORYLASE"/>
    <property type="match status" value="1"/>
</dbReference>
<dbReference type="SUPFAM" id="SSF54680">
    <property type="entry name" value="Pyrimidine nucleoside phosphorylase C-terminal domain"/>
    <property type="match status" value="1"/>
</dbReference>
<dbReference type="Pfam" id="PF00591">
    <property type="entry name" value="Glycos_transf_3"/>
    <property type="match status" value="1"/>
</dbReference>
<dbReference type="InterPro" id="IPR013102">
    <property type="entry name" value="PYNP_C"/>
</dbReference>
<gene>
    <name evidence="4" type="ORF">COY90_05265</name>
</gene>
<dbReference type="InterPro" id="IPR000053">
    <property type="entry name" value="Thymidine/pyrmidine_PPase"/>
</dbReference>
<evidence type="ECO:0000313" key="4">
    <source>
        <dbReference type="EMBL" id="PIY68562.1"/>
    </source>
</evidence>
<reference evidence="5" key="1">
    <citation type="submission" date="2017-09" db="EMBL/GenBank/DDBJ databases">
        <title>Depth-based differentiation of microbial function through sediment-hosted aquifers and enrichment of novel symbionts in the deep terrestrial subsurface.</title>
        <authorList>
            <person name="Probst A.J."/>
            <person name="Ladd B."/>
            <person name="Jarett J.K."/>
            <person name="Geller-Mcgrath D.E."/>
            <person name="Sieber C.M.K."/>
            <person name="Emerson J.B."/>
            <person name="Anantharaman K."/>
            <person name="Thomas B.C."/>
            <person name="Malmstrom R."/>
            <person name="Stieglmeier M."/>
            <person name="Klingl A."/>
            <person name="Woyke T."/>
            <person name="Ryan C.M."/>
            <person name="Banfield J.F."/>
        </authorList>
    </citation>
    <scope>NUCLEOTIDE SEQUENCE [LARGE SCALE GENOMIC DNA]</scope>
</reference>
<evidence type="ECO:0000256" key="1">
    <source>
        <dbReference type="ARBA" id="ARBA00022676"/>
    </source>
</evidence>
<dbReference type="AlphaFoldDB" id="A0A2M7QCR6"/>
<dbReference type="InterPro" id="IPR017459">
    <property type="entry name" value="Glycosyl_Trfase_fam3_N_dom"/>
</dbReference>
<dbReference type="SMART" id="SM00941">
    <property type="entry name" value="PYNP_C"/>
    <property type="match status" value="1"/>
</dbReference>
<dbReference type="InterPro" id="IPR017872">
    <property type="entry name" value="Pyrmidine_PPase_CS"/>
</dbReference>
<keyword evidence="2 4" id="KW-0808">Transferase</keyword>
<dbReference type="InterPro" id="IPR036566">
    <property type="entry name" value="PYNP-like_C_sf"/>
</dbReference>
<keyword evidence="1 4" id="KW-0328">Glycosyltransferase</keyword>
<dbReference type="Pfam" id="PF02885">
    <property type="entry name" value="Glycos_trans_3N"/>
    <property type="match status" value="1"/>
</dbReference>
<proteinExistence type="predicted"/>
<accession>A0A2M7QCR6</accession>
<dbReference type="GO" id="GO:0009032">
    <property type="term" value="F:thymidine phosphorylase activity"/>
    <property type="evidence" value="ECO:0007669"/>
    <property type="project" value="UniProtKB-EC"/>
</dbReference>
<dbReference type="Pfam" id="PF07831">
    <property type="entry name" value="PYNP_C"/>
    <property type="match status" value="1"/>
</dbReference>
<protein>
    <submittedName>
        <fullName evidence="4">Thymidine phosphorylase</fullName>
        <ecNumber evidence="4">2.4.2.4</ecNumber>
    </submittedName>
</protein>
<dbReference type="InterPro" id="IPR000312">
    <property type="entry name" value="Glycosyl_Trfase_fam3"/>
</dbReference>
<dbReference type="InterPro" id="IPR035902">
    <property type="entry name" value="Nuc_phospho_transferase"/>
</dbReference>
<sequence length="420" mass="46131">MNNSELNLEVKKTIQKKLLGKKLSYREIFDLMDEIAHNRLGDVLTTYFVAASFKEGFAPDELYHFTKAMVETGERLHFKGIVADKHSIGGLAGTRATMIIVPIVTSAGFTMPKISSRAITSPAGTADVMEVLAPVEFKIPELEEIVHHTGGCICWNGHLGIAPADDIIIRVEEPLSFEAFDKVIVSILAKHVAAGSTHLILDLPIGHTMKIRHEKDAMGVLHKFQRLGKQFGINIIGNIEHTLEPSGNGVGPVLEAIDVLKVLEQQPDRPCNLEKRALHLTGELLNLCYKDSREKKDGHAVAKQILTSGTALQKFKDIILAQGGNPKITSSGLKIHAKSKTILAPYKGIVRSINNYNLNSVAKLLGAPADKNAGLYLHKKIGTTFEKLEPLVTLYSKSDYHLREAQDTLKTFPLLHVEAL</sequence>
<dbReference type="EMBL" id="PFLF01000112">
    <property type="protein sequence ID" value="PIY68562.1"/>
    <property type="molecule type" value="Genomic_DNA"/>
</dbReference>
<dbReference type="NCBIfam" id="NF003338">
    <property type="entry name" value="PRK04350.1"/>
    <property type="match status" value="1"/>
</dbReference>
<dbReference type="GO" id="GO:0004645">
    <property type="term" value="F:1,4-alpha-oligoglucan phosphorylase activity"/>
    <property type="evidence" value="ECO:0007669"/>
    <property type="project" value="InterPro"/>
</dbReference>
<dbReference type="GO" id="GO:0006213">
    <property type="term" value="P:pyrimidine nucleoside metabolic process"/>
    <property type="evidence" value="ECO:0007669"/>
    <property type="project" value="InterPro"/>
</dbReference>
<dbReference type="Gene3D" id="3.40.1030.10">
    <property type="entry name" value="Nucleoside phosphorylase/phosphoribosyltransferase catalytic domain"/>
    <property type="match status" value="1"/>
</dbReference>
<dbReference type="GO" id="GO:0006206">
    <property type="term" value="P:pyrimidine nucleobase metabolic process"/>
    <property type="evidence" value="ECO:0007669"/>
    <property type="project" value="InterPro"/>
</dbReference>
<evidence type="ECO:0000313" key="5">
    <source>
        <dbReference type="Proteomes" id="UP000230108"/>
    </source>
</evidence>
<dbReference type="Gene3D" id="3.90.1170.30">
    <property type="entry name" value="Pyrimidine nucleoside phosphorylase-like, C-terminal domain"/>
    <property type="match status" value="1"/>
</dbReference>